<protein>
    <recommendedName>
        <fullName evidence="2">Metallo-beta-lactamase domain-containing protein</fullName>
    </recommendedName>
</protein>
<gene>
    <name evidence="3" type="ORF">OHK93_004360</name>
</gene>
<dbReference type="PANTHER" id="PTHR42951">
    <property type="entry name" value="METALLO-BETA-LACTAMASE DOMAIN-CONTAINING"/>
    <property type="match status" value="1"/>
</dbReference>
<proteinExistence type="predicted"/>
<dbReference type="SUPFAM" id="SSF56281">
    <property type="entry name" value="Metallo-hydrolase/oxidoreductase"/>
    <property type="match status" value="1"/>
</dbReference>
<dbReference type="SMART" id="SM00849">
    <property type="entry name" value="Lactamase_B"/>
    <property type="match status" value="1"/>
</dbReference>
<feature type="chain" id="PRO_5041463670" description="Metallo-beta-lactamase domain-containing protein" evidence="1">
    <location>
        <begin position="22"/>
        <end position="349"/>
    </location>
</feature>
<evidence type="ECO:0000313" key="3">
    <source>
        <dbReference type="EMBL" id="MDI1486169.1"/>
    </source>
</evidence>
<dbReference type="InterPro" id="IPR036866">
    <property type="entry name" value="RibonucZ/Hydroxyglut_hydro"/>
</dbReference>
<evidence type="ECO:0000259" key="2">
    <source>
        <dbReference type="SMART" id="SM00849"/>
    </source>
</evidence>
<feature type="domain" description="Metallo-beta-lactamase" evidence="2">
    <location>
        <begin position="65"/>
        <end position="236"/>
    </location>
</feature>
<keyword evidence="4" id="KW-1185">Reference proteome</keyword>
<dbReference type="Gene3D" id="3.60.15.10">
    <property type="entry name" value="Ribonuclease Z/Hydroxyacylglutathione hydrolase-like"/>
    <property type="match status" value="1"/>
</dbReference>
<accession>A0AA43QIW3</accession>
<feature type="signal peptide" evidence="1">
    <location>
        <begin position="1"/>
        <end position="21"/>
    </location>
</feature>
<dbReference type="InterPro" id="IPR050855">
    <property type="entry name" value="NDM-1-like"/>
</dbReference>
<dbReference type="PANTHER" id="PTHR42951:SF4">
    <property type="entry name" value="ACYL-COENZYME A THIOESTERASE MBLAC2"/>
    <property type="match status" value="1"/>
</dbReference>
<dbReference type="InterPro" id="IPR001279">
    <property type="entry name" value="Metallo-B-lactamas"/>
</dbReference>
<keyword evidence="1" id="KW-0732">Signal</keyword>
<evidence type="ECO:0000313" key="4">
    <source>
        <dbReference type="Proteomes" id="UP001161017"/>
    </source>
</evidence>
<sequence>MRIASTFGAVLCCLFYSKIAAQTNTTTAVPTYLPIPSSAASVPLNAAGYALEDFGNGAFMVTEGVYQALFIVSTTGIVLVDAPPTIGRKILFAIGNTTHLPVTHLIYSHSHADHIGGASLITAAYPNATIIAHANTFTQLNLTGDPSRPLPTKTFQDEYKLRVANHTLQLSYKGINHVPGNIFIYHSASKTLMLVDIVFPGWVPFDRLGEVSYVPGFIKAHDQILAYDFLHYIGGHLSRSGIRDDVQTQKNYVTDLFGNCKSAIEASATDDPVLGAEKIVEAALAANPGNSWAEFRAYLDVVNNYCANVTGEIWDGVLAGVDVFGESNANVMVESLRIDYGVLGPFGAM</sequence>
<dbReference type="CDD" id="cd16276">
    <property type="entry name" value="metallo-hydrolase-like_MBL-fold"/>
    <property type="match status" value="1"/>
</dbReference>
<evidence type="ECO:0000256" key="1">
    <source>
        <dbReference type="SAM" id="SignalP"/>
    </source>
</evidence>
<dbReference type="EMBL" id="JAPUFD010000002">
    <property type="protein sequence ID" value="MDI1486169.1"/>
    <property type="molecule type" value="Genomic_DNA"/>
</dbReference>
<dbReference type="Proteomes" id="UP001161017">
    <property type="component" value="Unassembled WGS sequence"/>
</dbReference>
<comment type="caution">
    <text evidence="3">The sequence shown here is derived from an EMBL/GenBank/DDBJ whole genome shotgun (WGS) entry which is preliminary data.</text>
</comment>
<organism evidence="3 4">
    <name type="scientific">Ramalina farinacea</name>
    <dbReference type="NCBI Taxonomy" id="258253"/>
    <lineage>
        <taxon>Eukaryota</taxon>
        <taxon>Fungi</taxon>
        <taxon>Dikarya</taxon>
        <taxon>Ascomycota</taxon>
        <taxon>Pezizomycotina</taxon>
        <taxon>Lecanoromycetes</taxon>
        <taxon>OSLEUM clade</taxon>
        <taxon>Lecanoromycetidae</taxon>
        <taxon>Lecanorales</taxon>
        <taxon>Lecanorineae</taxon>
        <taxon>Ramalinaceae</taxon>
        <taxon>Ramalina</taxon>
    </lineage>
</organism>
<name>A0AA43QIW3_9LECA</name>
<dbReference type="Pfam" id="PF00753">
    <property type="entry name" value="Lactamase_B"/>
    <property type="match status" value="1"/>
</dbReference>
<reference evidence="3" key="1">
    <citation type="journal article" date="2023" name="Genome Biol. Evol.">
        <title>First Whole Genome Sequence and Flow Cytometry Genome Size Data for the Lichen-Forming Fungus Ramalina farinacea (Ascomycota).</title>
        <authorList>
            <person name="Llewellyn T."/>
            <person name="Mian S."/>
            <person name="Hill R."/>
            <person name="Leitch I.J."/>
            <person name="Gaya E."/>
        </authorList>
    </citation>
    <scope>NUCLEOTIDE SEQUENCE</scope>
    <source>
        <strain evidence="3">LIQ254RAFAR</strain>
    </source>
</reference>
<dbReference type="AlphaFoldDB" id="A0AA43QIW3"/>